<protein>
    <submittedName>
        <fullName evidence="1">ABC transporter permease</fullName>
    </submittedName>
</protein>
<evidence type="ECO:0000313" key="2">
    <source>
        <dbReference type="Proteomes" id="UP001558850"/>
    </source>
</evidence>
<accession>A0ACC6UC36</accession>
<name>A0ACC6UC36_9BURK</name>
<organism evidence="1 2">
    <name type="scientific">Paraburkholderia phymatum</name>
    <dbReference type="NCBI Taxonomy" id="148447"/>
    <lineage>
        <taxon>Bacteria</taxon>
        <taxon>Pseudomonadati</taxon>
        <taxon>Pseudomonadota</taxon>
        <taxon>Betaproteobacteria</taxon>
        <taxon>Burkholderiales</taxon>
        <taxon>Burkholderiaceae</taxon>
        <taxon>Paraburkholderia</taxon>
    </lineage>
</organism>
<reference evidence="1" key="1">
    <citation type="submission" date="2024-07" db="EMBL/GenBank/DDBJ databases">
        <title>A survey of Mimosa microsymbionts across Brazilian biomes reveals a high diversity of Paraburkholderia nodulating endemic species, but also that Cupriavidus is common as a symbiont of widespread species.</title>
        <authorList>
            <person name="Rouws L."/>
            <person name="Barauna A."/>
            <person name="Beukes C."/>
            <person name="Rouws J.R.C."/>
            <person name="De Faria S.M."/>
            <person name="Gross E."/>
            <person name="Bueno Dos Reis Junior F."/>
            <person name="Simon M.F."/>
            <person name="Maluk M."/>
            <person name="Odee D.W."/>
            <person name="Kenicer G."/>
            <person name="Young J.P.W."/>
            <person name="Reis V.M."/>
            <person name="Zilli J."/>
            <person name="James E.K."/>
        </authorList>
    </citation>
    <scope>NUCLEOTIDE SEQUENCE</scope>
    <source>
        <strain evidence="1">EG181B</strain>
    </source>
</reference>
<evidence type="ECO:0000313" key="1">
    <source>
        <dbReference type="EMBL" id="MEX3937129.1"/>
    </source>
</evidence>
<gene>
    <name evidence="1" type="ORF">AB4Y32_36225</name>
</gene>
<sequence>MSSLNASPTNQTMLNRYSPKGLKRGGSDRYPLPLAVLLLLPLFALLVFSFLYPVGHMLVGSVFDPDFTVRNYSLIFTEPIYLKILLRTLRIALLTTVGALFFGYPVALAMARAGSKASILIMACVLIPLWTSLLVRSYAWIILLQRTGVVNETLLKLGIIGKPLSLIYNEGAVIVAMVHVLLPFMTLPIFNALKTIPSELPQAAANLGAGKLVTFFKVILPLSMNGVYSGTLVTFILALGFYVTPALVGGPRTLMMSTLIAQQTTVMLNWPLAGALAMVLLTITLTIALVFRKILAPTGRIKNV</sequence>
<proteinExistence type="predicted"/>
<dbReference type="Proteomes" id="UP001558850">
    <property type="component" value="Unassembled WGS sequence"/>
</dbReference>
<dbReference type="EMBL" id="JBFRCH010000044">
    <property type="protein sequence ID" value="MEX3937129.1"/>
    <property type="molecule type" value="Genomic_DNA"/>
</dbReference>
<keyword evidence="2" id="KW-1185">Reference proteome</keyword>
<comment type="caution">
    <text evidence="1">The sequence shown here is derived from an EMBL/GenBank/DDBJ whole genome shotgun (WGS) entry which is preliminary data.</text>
</comment>